<dbReference type="AlphaFoldDB" id="A0A5B7JYN3"/>
<reference evidence="2 3" key="1">
    <citation type="submission" date="2019-05" db="EMBL/GenBank/DDBJ databases">
        <title>Another draft genome of Portunus trituberculatus and its Hox gene families provides insights of decapod evolution.</title>
        <authorList>
            <person name="Jeong J.-H."/>
            <person name="Song I."/>
            <person name="Kim S."/>
            <person name="Choi T."/>
            <person name="Kim D."/>
            <person name="Ryu S."/>
            <person name="Kim W."/>
        </authorList>
    </citation>
    <scope>NUCLEOTIDE SEQUENCE [LARGE SCALE GENOMIC DNA]</scope>
    <source>
        <tissue evidence="2">Muscle</tissue>
    </source>
</reference>
<gene>
    <name evidence="2" type="ORF">E2C01_092791</name>
</gene>
<feature type="region of interest" description="Disordered" evidence="1">
    <location>
        <begin position="37"/>
        <end position="60"/>
    </location>
</feature>
<organism evidence="2 3">
    <name type="scientific">Portunus trituberculatus</name>
    <name type="common">Swimming crab</name>
    <name type="synonym">Neptunus trituberculatus</name>
    <dbReference type="NCBI Taxonomy" id="210409"/>
    <lineage>
        <taxon>Eukaryota</taxon>
        <taxon>Metazoa</taxon>
        <taxon>Ecdysozoa</taxon>
        <taxon>Arthropoda</taxon>
        <taxon>Crustacea</taxon>
        <taxon>Multicrustacea</taxon>
        <taxon>Malacostraca</taxon>
        <taxon>Eumalacostraca</taxon>
        <taxon>Eucarida</taxon>
        <taxon>Decapoda</taxon>
        <taxon>Pleocyemata</taxon>
        <taxon>Brachyura</taxon>
        <taxon>Eubrachyura</taxon>
        <taxon>Portunoidea</taxon>
        <taxon>Portunidae</taxon>
        <taxon>Portuninae</taxon>
        <taxon>Portunus</taxon>
    </lineage>
</organism>
<proteinExistence type="predicted"/>
<name>A0A5B7JYN3_PORTR</name>
<evidence type="ECO:0000313" key="2">
    <source>
        <dbReference type="EMBL" id="MPC97474.1"/>
    </source>
</evidence>
<protein>
    <submittedName>
        <fullName evidence="2">Uncharacterized protein</fullName>
    </submittedName>
</protein>
<evidence type="ECO:0000256" key="1">
    <source>
        <dbReference type="SAM" id="MobiDB-lite"/>
    </source>
</evidence>
<comment type="caution">
    <text evidence="2">The sequence shown here is derived from an EMBL/GenBank/DDBJ whole genome shotgun (WGS) entry which is preliminary data.</text>
</comment>
<sequence>MFVSLPITFNSFTTLHLVLPPPCLATSPLAFPALHSSPTQPWNHSSPPPSTSVPSTTPTA</sequence>
<dbReference type="Proteomes" id="UP000324222">
    <property type="component" value="Unassembled WGS sequence"/>
</dbReference>
<dbReference type="EMBL" id="VSRR010110172">
    <property type="protein sequence ID" value="MPC97474.1"/>
    <property type="molecule type" value="Genomic_DNA"/>
</dbReference>
<keyword evidence="3" id="KW-1185">Reference proteome</keyword>
<accession>A0A5B7JYN3</accession>
<evidence type="ECO:0000313" key="3">
    <source>
        <dbReference type="Proteomes" id="UP000324222"/>
    </source>
</evidence>